<reference evidence="2 3" key="1">
    <citation type="submission" date="2017-02" db="EMBL/GenBank/DDBJ databases">
        <authorList>
            <person name="Peterson S.W."/>
        </authorList>
    </citation>
    <scope>NUCLEOTIDE SEQUENCE [LARGE SCALE GENOMIC DNA]</scope>
    <source>
        <strain evidence="2 3">CIP104813</strain>
    </source>
</reference>
<dbReference type="Proteomes" id="UP000195981">
    <property type="component" value="Unassembled WGS sequence"/>
</dbReference>
<protein>
    <submittedName>
        <fullName evidence="2">Uncharacterized protein</fullName>
    </submittedName>
</protein>
<proteinExistence type="predicted"/>
<name>A0A1X6X1R9_9MICO</name>
<keyword evidence="3" id="KW-1185">Reference proteome</keyword>
<dbReference type="EMBL" id="FWFG01000068">
    <property type="protein sequence ID" value="SLM92430.1"/>
    <property type="molecule type" value="Genomic_DNA"/>
</dbReference>
<evidence type="ECO:0000313" key="3">
    <source>
        <dbReference type="Proteomes" id="UP000195981"/>
    </source>
</evidence>
<feature type="region of interest" description="Disordered" evidence="1">
    <location>
        <begin position="28"/>
        <end position="52"/>
    </location>
</feature>
<sequence>MPFSLRPLSPADVDAVQHLLEASPGYMLRTSGAGAGVQSPDPPAEESALSRP</sequence>
<dbReference type="AlphaFoldDB" id="A0A1X6X1R9"/>
<gene>
    <name evidence="2" type="ORF">FM110_08245</name>
</gene>
<evidence type="ECO:0000256" key="1">
    <source>
        <dbReference type="SAM" id="MobiDB-lite"/>
    </source>
</evidence>
<organism evidence="2 3">
    <name type="scientific">Brachybacterium nesterenkovii</name>
    <dbReference type="NCBI Taxonomy" id="47847"/>
    <lineage>
        <taxon>Bacteria</taxon>
        <taxon>Bacillati</taxon>
        <taxon>Actinomycetota</taxon>
        <taxon>Actinomycetes</taxon>
        <taxon>Micrococcales</taxon>
        <taxon>Dermabacteraceae</taxon>
        <taxon>Brachybacterium</taxon>
    </lineage>
</organism>
<accession>A0A1X6X1R9</accession>
<evidence type="ECO:0000313" key="2">
    <source>
        <dbReference type="EMBL" id="SLM92430.1"/>
    </source>
</evidence>